<dbReference type="AlphaFoldDB" id="A0A453GLN9"/>
<organism evidence="1 2">
    <name type="scientific">Aegilops tauschii subsp. strangulata</name>
    <name type="common">Goatgrass</name>
    <dbReference type="NCBI Taxonomy" id="200361"/>
    <lineage>
        <taxon>Eukaryota</taxon>
        <taxon>Viridiplantae</taxon>
        <taxon>Streptophyta</taxon>
        <taxon>Embryophyta</taxon>
        <taxon>Tracheophyta</taxon>
        <taxon>Spermatophyta</taxon>
        <taxon>Magnoliopsida</taxon>
        <taxon>Liliopsida</taxon>
        <taxon>Poales</taxon>
        <taxon>Poaceae</taxon>
        <taxon>BOP clade</taxon>
        <taxon>Pooideae</taxon>
        <taxon>Triticodae</taxon>
        <taxon>Triticeae</taxon>
        <taxon>Triticinae</taxon>
        <taxon>Aegilops</taxon>
    </lineage>
</organism>
<reference evidence="2" key="2">
    <citation type="journal article" date="2017" name="Nat. Plants">
        <title>The Aegilops tauschii genome reveals multiple impacts of transposons.</title>
        <authorList>
            <person name="Zhao G."/>
            <person name="Zou C."/>
            <person name="Li K."/>
            <person name="Wang K."/>
            <person name="Li T."/>
            <person name="Gao L."/>
            <person name="Zhang X."/>
            <person name="Wang H."/>
            <person name="Yang Z."/>
            <person name="Liu X."/>
            <person name="Jiang W."/>
            <person name="Mao L."/>
            <person name="Kong X."/>
            <person name="Jiao Y."/>
            <person name="Jia J."/>
        </authorList>
    </citation>
    <scope>NUCLEOTIDE SEQUENCE [LARGE SCALE GENOMIC DNA]</scope>
    <source>
        <strain evidence="2">cv. AL8/78</strain>
    </source>
</reference>
<reference evidence="2" key="1">
    <citation type="journal article" date="2014" name="Science">
        <title>Ancient hybridizations among the ancestral genomes of bread wheat.</title>
        <authorList>
            <consortium name="International Wheat Genome Sequencing Consortium,"/>
            <person name="Marcussen T."/>
            <person name="Sandve S.R."/>
            <person name="Heier L."/>
            <person name="Spannagl M."/>
            <person name="Pfeifer M."/>
            <person name="Jakobsen K.S."/>
            <person name="Wulff B.B."/>
            <person name="Steuernagel B."/>
            <person name="Mayer K.F."/>
            <person name="Olsen O.A."/>
        </authorList>
    </citation>
    <scope>NUCLEOTIDE SEQUENCE [LARGE SCALE GENOMIC DNA]</scope>
    <source>
        <strain evidence="2">cv. AL8/78</strain>
    </source>
</reference>
<reference evidence="1" key="4">
    <citation type="submission" date="2019-03" db="UniProtKB">
        <authorList>
            <consortium name="EnsemblPlants"/>
        </authorList>
    </citation>
    <scope>IDENTIFICATION</scope>
</reference>
<proteinExistence type="predicted"/>
<accession>A0A453GLN9</accession>
<reference evidence="1" key="3">
    <citation type="journal article" date="2017" name="Nature">
        <title>Genome sequence of the progenitor of the wheat D genome Aegilops tauschii.</title>
        <authorList>
            <person name="Luo M.C."/>
            <person name="Gu Y.Q."/>
            <person name="Puiu D."/>
            <person name="Wang H."/>
            <person name="Twardziok S.O."/>
            <person name="Deal K.R."/>
            <person name="Huo N."/>
            <person name="Zhu T."/>
            <person name="Wang L."/>
            <person name="Wang Y."/>
            <person name="McGuire P.E."/>
            <person name="Liu S."/>
            <person name="Long H."/>
            <person name="Ramasamy R.K."/>
            <person name="Rodriguez J.C."/>
            <person name="Van S.L."/>
            <person name="Yuan L."/>
            <person name="Wang Z."/>
            <person name="Xia Z."/>
            <person name="Xiao L."/>
            <person name="Anderson O.D."/>
            <person name="Ouyang S."/>
            <person name="Liang Y."/>
            <person name="Zimin A.V."/>
            <person name="Pertea G."/>
            <person name="Qi P."/>
            <person name="Bennetzen J.L."/>
            <person name="Dai X."/>
            <person name="Dawson M.W."/>
            <person name="Muller H.G."/>
            <person name="Kugler K."/>
            <person name="Rivarola-Duarte L."/>
            <person name="Spannagl M."/>
            <person name="Mayer K.F.X."/>
            <person name="Lu F.H."/>
            <person name="Bevan M.W."/>
            <person name="Leroy P."/>
            <person name="Li P."/>
            <person name="You F.M."/>
            <person name="Sun Q."/>
            <person name="Liu Z."/>
            <person name="Lyons E."/>
            <person name="Wicker T."/>
            <person name="Salzberg S.L."/>
            <person name="Devos K.M."/>
            <person name="Dvorak J."/>
        </authorList>
    </citation>
    <scope>NUCLEOTIDE SEQUENCE [LARGE SCALE GENOMIC DNA]</scope>
    <source>
        <strain evidence="1">cv. AL8/78</strain>
    </source>
</reference>
<evidence type="ECO:0000313" key="2">
    <source>
        <dbReference type="Proteomes" id="UP000015105"/>
    </source>
</evidence>
<dbReference type="EnsemblPlants" id="AET3Gv21101600.7">
    <property type="protein sequence ID" value="AET3Gv21101600.7"/>
    <property type="gene ID" value="AET3Gv21101600"/>
</dbReference>
<dbReference type="Gramene" id="AET3Gv21101600.7">
    <property type="protein sequence ID" value="AET3Gv21101600.7"/>
    <property type="gene ID" value="AET3Gv21101600"/>
</dbReference>
<evidence type="ECO:0000313" key="1">
    <source>
        <dbReference type="EnsemblPlants" id="AET3Gv21101600.7"/>
    </source>
</evidence>
<keyword evidence="2" id="KW-1185">Reference proteome</keyword>
<reference evidence="1" key="5">
    <citation type="journal article" date="2021" name="G3 (Bethesda)">
        <title>Aegilops tauschii genome assembly Aet v5.0 features greater sequence contiguity and improved annotation.</title>
        <authorList>
            <person name="Wang L."/>
            <person name="Zhu T."/>
            <person name="Rodriguez J.C."/>
            <person name="Deal K.R."/>
            <person name="Dubcovsky J."/>
            <person name="McGuire P.E."/>
            <person name="Lux T."/>
            <person name="Spannagl M."/>
            <person name="Mayer K.F.X."/>
            <person name="Baldrich P."/>
            <person name="Meyers B.C."/>
            <person name="Huo N."/>
            <person name="Gu Y.Q."/>
            <person name="Zhou H."/>
            <person name="Devos K.M."/>
            <person name="Bennetzen J.L."/>
            <person name="Unver T."/>
            <person name="Budak H."/>
            <person name="Gulick P.J."/>
            <person name="Galiba G."/>
            <person name="Kalapos B."/>
            <person name="Nelson D.R."/>
            <person name="Li P."/>
            <person name="You F.M."/>
            <person name="Luo M.C."/>
            <person name="Dvorak J."/>
        </authorList>
    </citation>
    <scope>NUCLEOTIDE SEQUENCE [LARGE SCALE GENOMIC DNA]</scope>
    <source>
        <strain evidence="1">cv. AL8/78</strain>
    </source>
</reference>
<sequence length="96" mass="10729">RGRAHRDTRQLADQSLTSGDRIHAGWSRAKHPCHGTIHRLSVTLSIVYITSIRKQFLQLLLVTSIVYISDKSKASSLREIERATTGFNQSSIISAL</sequence>
<name>A0A453GLN9_AEGTS</name>
<dbReference type="Proteomes" id="UP000015105">
    <property type="component" value="Chromosome 3D"/>
</dbReference>
<protein>
    <submittedName>
        <fullName evidence="1">Uncharacterized protein</fullName>
    </submittedName>
</protein>